<reference evidence="2 3" key="1">
    <citation type="submission" date="2020-08" db="EMBL/GenBank/DDBJ databases">
        <title>A Genomic Blueprint of the Chicken Gut Microbiome.</title>
        <authorList>
            <person name="Gilroy R."/>
            <person name="Ravi A."/>
            <person name="Getino M."/>
            <person name="Pursley I."/>
            <person name="Horton D.L."/>
            <person name="Alikhan N.-F."/>
            <person name="Baker D."/>
            <person name="Gharbi K."/>
            <person name="Hall N."/>
            <person name="Watson M."/>
            <person name="Adriaenssens E.M."/>
            <person name="Foster-Nyarko E."/>
            <person name="Jarju S."/>
            <person name="Secka A."/>
            <person name="Antonio M."/>
            <person name="Oren A."/>
            <person name="Chaudhuri R."/>
            <person name="La Ragione R.M."/>
            <person name="Hildebrand F."/>
            <person name="Pallen M.J."/>
        </authorList>
    </citation>
    <scope>NUCLEOTIDE SEQUENCE [LARGE SCALE GENOMIC DNA]</scope>
    <source>
        <strain evidence="2 3">Sa2YVA2</strain>
    </source>
</reference>
<dbReference type="InterPro" id="IPR011528">
    <property type="entry name" value="NERD"/>
</dbReference>
<dbReference type="EMBL" id="JACSQN010000004">
    <property type="protein sequence ID" value="MBD7984024.1"/>
    <property type="molecule type" value="Genomic_DNA"/>
</dbReference>
<evidence type="ECO:0000313" key="3">
    <source>
        <dbReference type="Proteomes" id="UP000626786"/>
    </source>
</evidence>
<dbReference type="RefSeq" id="WP_191693722.1">
    <property type="nucleotide sequence ID" value="NZ_JACSQN010000004.1"/>
</dbReference>
<evidence type="ECO:0000313" key="2">
    <source>
        <dbReference type="EMBL" id="MBD7984024.1"/>
    </source>
</evidence>
<dbReference type="PROSITE" id="PS50965">
    <property type="entry name" value="NERD"/>
    <property type="match status" value="1"/>
</dbReference>
<proteinExistence type="predicted"/>
<organism evidence="2 3">
    <name type="scientific">Sporosarcina quadrami</name>
    <dbReference type="NCBI Taxonomy" id="2762234"/>
    <lineage>
        <taxon>Bacteria</taxon>
        <taxon>Bacillati</taxon>
        <taxon>Bacillota</taxon>
        <taxon>Bacilli</taxon>
        <taxon>Bacillales</taxon>
        <taxon>Caryophanaceae</taxon>
        <taxon>Sporosarcina</taxon>
    </lineage>
</organism>
<comment type="caution">
    <text evidence="2">The sequence shown here is derived from an EMBL/GenBank/DDBJ whole genome shotgun (WGS) entry which is preliminary data.</text>
</comment>
<dbReference type="Proteomes" id="UP000626786">
    <property type="component" value="Unassembled WGS sequence"/>
</dbReference>
<keyword evidence="3" id="KW-1185">Reference proteome</keyword>
<name>A0ABR8U7L4_9BACL</name>
<sequence length="330" mass="37967">MLIVKKKTRSIKQIGLERFVQRLPSHHSRYSSIENALRTTRAGDNGEKILAGVFSRFQIPFQHYVFHDLNLSSTGKFQIDTLFLCRQGAVILEMKNIAGSISFPTGQNQITRTLKNGQVDSFECPSIQLERNEMLLEDWFYARNMSVPIYKAVVFPRTQQHFESERSNLKILFPLEVLTYLRNIGDLSPTLDDGQLREISAALMESHRDYNPFPLISSFNISSSELKTGVQCEKCGLFGMESIHKGWGCHRCKYVSADAHLQSVLDYFMLVDNVITNRDCRLFLRLDSPQKANRILKRLQVPSFGDRKGRHYAVDLSDIELLENKVRRDD</sequence>
<feature type="domain" description="NERD" evidence="1">
    <location>
        <begin position="42"/>
        <end position="159"/>
    </location>
</feature>
<protein>
    <submittedName>
        <fullName evidence="2">NERD domain-containing protein</fullName>
    </submittedName>
</protein>
<evidence type="ECO:0000259" key="1">
    <source>
        <dbReference type="PROSITE" id="PS50965"/>
    </source>
</evidence>
<gene>
    <name evidence="2" type="ORF">H9649_05490</name>
</gene>
<accession>A0ABR8U7L4</accession>
<dbReference type="Pfam" id="PF08378">
    <property type="entry name" value="NERD"/>
    <property type="match status" value="1"/>
</dbReference>